<dbReference type="EMBL" id="APAU02000096">
    <property type="protein sequence ID" value="EUB57049.1"/>
    <property type="molecule type" value="Genomic_DNA"/>
</dbReference>
<feature type="compositionally biased region" description="Pro residues" evidence="1">
    <location>
        <begin position="57"/>
        <end position="74"/>
    </location>
</feature>
<evidence type="ECO:0000313" key="2">
    <source>
        <dbReference type="EMBL" id="EUB57049.1"/>
    </source>
</evidence>
<organism evidence="2 3">
    <name type="scientific">Echinococcus granulosus</name>
    <name type="common">Hydatid tapeworm</name>
    <dbReference type="NCBI Taxonomy" id="6210"/>
    <lineage>
        <taxon>Eukaryota</taxon>
        <taxon>Metazoa</taxon>
        <taxon>Spiralia</taxon>
        <taxon>Lophotrochozoa</taxon>
        <taxon>Platyhelminthes</taxon>
        <taxon>Cestoda</taxon>
        <taxon>Eucestoda</taxon>
        <taxon>Cyclophyllidea</taxon>
        <taxon>Taeniidae</taxon>
        <taxon>Echinococcus</taxon>
        <taxon>Echinococcus granulosus group</taxon>
    </lineage>
</organism>
<dbReference type="AlphaFoldDB" id="W6UUI1"/>
<dbReference type="KEGG" id="egl:EGR_08125"/>
<reference evidence="2 3" key="1">
    <citation type="journal article" date="2013" name="Nat. Genet.">
        <title>The genome of the hydatid tapeworm Echinococcus granulosus.</title>
        <authorList>
            <person name="Zheng H."/>
            <person name="Zhang W."/>
            <person name="Zhang L."/>
            <person name="Zhang Z."/>
            <person name="Li J."/>
            <person name="Lu G."/>
            <person name="Zhu Y."/>
            <person name="Wang Y."/>
            <person name="Huang Y."/>
            <person name="Liu J."/>
            <person name="Kang H."/>
            <person name="Chen J."/>
            <person name="Wang L."/>
            <person name="Chen A."/>
            <person name="Yu S."/>
            <person name="Gao Z."/>
            <person name="Jin L."/>
            <person name="Gu W."/>
            <person name="Wang Z."/>
            <person name="Zhao L."/>
            <person name="Shi B."/>
            <person name="Wen H."/>
            <person name="Lin R."/>
            <person name="Jones M.K."/>
            <person name="Brejova B."/>
            <person name="Vinar T."/>
            <person name="Zhao G."/>
            <person name="McManus D.P."/>
            <person name="Chen Z."/>
            <person name="Zhou Y."/>
            <person name="Wang S."/>
        </authorList>
    </citation>
    <scope>NUCLEOTIDE SEQUENCE [LARGE SCALE GENOMIC DNA]</scope>
</reference>
<proteinExistence type="predicted"/>
<dbReference type="Proteomes" id="UP000019149">
    <property type="component" value="Unassembled WGS sequence"/>
</dbReference>
<comment type="caution">
    <text evidence="2">The sequence shown here is derived from an EMBL/GenBank/DDBJ whole genome shotgun (WGS) entry which is preliminary data.</text>
</comment>
<dbReference type="RefSeq" id="XP_024348245.1">
    <property type="nucleotide sequence ID" value="XM_024497374.1"/>
</dbReference>
<gene>
    <name evidence="2" type="ORF">EGR_08125</name>
</gene>
<accession>W6UUI1</accession>
<feature type="region of interest" description="Disordered" evidence="1">
    <location>
        <begin position="49"/>
        <end position="79"/>
    </location>
</feature>
<keyword evidence="3" id="KW-1185">Reference proteome</keyword>
<evidence type="ECO:0000256" key="1">
    <source>
        <dbReference type="SAM" id="MobiDB-lite"/>
    </source>
</evidence>
<name>W6UUI1_ECHGR</name>
<dbReference type="CTD" id="36343840"/>
<evidence type="ECO:0000313" key="3">
    <source>
        <dbReference type="Proteomes" id="UP000019149"/>
    </source>
</evidence>
<sequence length="126" mass="13749">MEGWRVEFDKNSAINVLATNEKPIPFIMWWTLGLSIRILSCIITSSPRLLPSSPSQSPNPHPSPPPPPPPPSPTNPSMFPSDLVSTMCIHHFHSIMVTAMPSTCTSIHIDSPAQLVHGFAPLPSLH</sequence>
<dbReference type="GeneID" id="36343840"/>
<protein>
    <submittedName>
        <fullName evidence="2">Uncharacterized protein</fullName>
    </submittedName>
</protein>